<name>A0A177WMR2_BATDL</name>
<evidence type="ECO:0000256" key="2">
    <source>
        <dbReference type="ARBA" id="ARBA00023242"/>
    </source>
</evidence>
<dbReference type="OrthoDB" id="653904at2759"/>
<dbReference type="SUPFAM" id="SSF47113">
    <property type="entry name" value="Histone-fold"/>
    <property type="match status" value="1"/>
</dbReference>
<comment type="subcellular location">
    <subcellularLocation>
        <location evidence="1">Nucleus</location>
    </subcellularLocation>
</comment>
<dbReference type="GO" id="GO:0001046">
    <property type="term" value="F:core promoter sequence-specific DNA binding"/>
    <property type="evidence" value="ECO:0007669"/>
    <property type="project" value="TreeGrafter"/>
</dbReference>
<evidence type="ECO:0000313" key="5">
    <source>
        <dbReference type="EMBL" id="OAJ41393.1"/>
    </source>
</evidence>
<dbReference type="VEuPathDB" id="FungiDB:BDEG_25004"/>
<reference evidence="5 6" key="2">
    <citation type="submission" date="2016-05" db="EMBL/GenBank/DDBJ databases">
        <title>Lineage-specific infection strategies underlie the spectrum of fungal disease in amphibians.</title>
        <authorList>
            <person name="Cuomo C.A."/>
            <person name="Farrer R.A."/>
            <person name="James T."/>
            <person name="Longcore J."/>
            <person name="Birren B."/>
        </authorList>
    </citation>
    <scope>NUCLEOTIDE SEQUENCE [LARGE SCALE GENOMIC DNA]</scope>
    <source>
        <strain evidence="5 6">JEL423</strain>
    </source>
</reference>
<feature type="domain" description="Transcription factor CBF/NF-Y/archaeal histone" evidence="4">
    <location>
        <begin position="25"/>
        <end position="81"/>
    </location>
</feature>
<dbReference type="Pfam" id="PF00808">
    <property type="entry name" value="CBFD_NFYB_HMF"/>
    <property type="match status" value="1"/>
</dbReference>
<dbReference type="AlphaFoldDB" id="A0A177WMR2"/>
<dbReference type="Gene3D" id="1.10.20.10">
    <property type="entry name" value="Histone, subunit A"/>
    <property type="match status" value="1"/>
</dbReference>
<feature type="region of interest" description="Disordered" evidence="3">
    <location>
        <begin position="102"/>
        <end position="154"/>
    </location>
</feature>
<gene>
    <name evidence="5" type="ORF">BDEG_25004</name>
</gene>
<dbReference type="InterPro" id="IPR050568">
    <property type="entry name" value="Transcr_DNA_Rep_Reg"/>
</dbReference>
<dbReference type="PANTHER" id="PTHR10252">
    <property type="entry name" value="HISTONE-LIKE TRANSCRIPTION FACTOR CCAAT-RELATED"/>
    <property type="match status" value="1"/>
</dbReference>
<reference evidence="5 6" key="1">
    <citation type="submission" date="2006-10" db="EMBL/GenBank/DDBJ databases">
        <title>The Genome Sequence of Batrachochytrium dendrobatidis JEL423.</title>
        <authorList>
            <consortium name="The Broad Institute Genome Sequencing Platform"/>
            <person name="Birren B."/>
            <person name="Lander E."/>
            <person name="Galagan J."/>
            <person name="Cuomo C."/>
            <person name="Devon K."/>
            <person name="Jaffe D."/>
            <person name="Butler J."/>
            <person name="Alvarez P."/>
            <person name="Gnerre S."/>
            <person name="Grabherr M."/>
            <person name="Kleber M."/>
            <person name="Mauceli E."/>
            <person name="Brockman W."/>
            <person name="Young S."/>
            <person name="LaButti K."/>
            <person name="Sykes S."/>
            <person name="DeCaprio D."/>
            <person name="Crawford M."/>
            <person name="Koehrsen M."/>
            <person name="Engels R."/>
            <person name="Montgomery P."/>
            <person name="Pearson M."/>
            <person name="Howarth C."/>
            <person name="Larson L."/>
            <person name="White J."/>
            <person name="O'Leary S."/>
            <person name="Kodira C."/>
            <person name="Zeng Q."/>
            <person name="Yandava C."/>
            <person name="Alvarado L."/>
            <person name="Longcore J."/>
            <person name="James T."/>
        </authorList>
    </citation>
    <scope>NUCLEOTIDE SEQUENCE [LARGE SCALE GENOMIC DNA]</scope>
    <source>
        <strain evidence="5 6">JEL423</strain>
    </source>
</reference>
<organism evidence="5 6">
    <name type="scientific">Batrachochytrium dendrobatidis (strain JEL423)</name>
    <dbReference type="NCBI Taxonomy" id="403673"/>
    <lineage>
        <taxon>Eukaryota</taxon>
        <taxon>Fungi</taxon>
        <taxon>Fungi incertae sedis</taxon>
        <taxon>Chytridiomycota</taxon>
        <taxon>Chytridiomycota incertae sedis</taxon>
        <taxon>Chytridiomycetes</taxon>
        <taxon>Rhizophydiales</taxon>
        <taxon>Rhizophydiales incertae sedis</taxon>
        <taxon>Batrachochytrium</taxon>
    </lineage>
</organism>
<evidence type="ECO:0000313" key="6">
    <source>
        <dbReference type="Proteomes" id="UP000077115"/>
    </source>
</evidence>
<dbReference type="STRING" id="403673.A0A177WMR2"/>
<dbReference type="EMBL" id="DS022305">
    <property type="protein sequence ID" value="OAJ41393.1"/>
    <property type="molecule type" value="Genomic_DNA"/>
</dbReference>
<dbReference type="GO" id="GO:0016251">
    <property type="term" value="F:RNA polymerase II general transcription initiation factor activity"/>
    <property type="evidence" value="ECO:0007669"/>
    <property type="project" value="TreeGrafter"/>
</dbReference>
<protein>
    <recommendedName>
        <fullName evidence="4">Transcription factor CBF/NF-Y/archaeal histone domain-containing protein</fullName>
    </recommendedName>
</protein>
<dbReference type="Proteomes" id="UP000077115">
    <property type="component" value="Unassembled WGS sequence"/>
</dbReference>
<accession>A0A177WMR2</accession>
<feature type="compositionally biased region" description="Polar residues" evidence="3">
    <location>
        <begin position="145"/>
        <end position="154"/>
    </location>
</feature>
<dbReference type="GO" id="GO:0046982">
    <property type="term" value="F:protein heterodimerization activity"/>
    <property type="evidence" value="ECO:0007669"/>
    <property type="project" value="InterPro"/>
</dbReference>
<evidence type="ECO:0000256" key="3">
    <source>
        <dbReference type="SAM" id="MobiDB-lite"/>
    </source>
</evidence>
<dbReference type="GO" id="GO:0017054">
    <property type="term" value="C:negative cofactor 2 complex"/>
    <property type="evidence" value="ECO:0007669"/>
    <property type="project" value="TreeGrafter"/>
</dbReference>
<proteinExistence type="predicted"/>
<sequence length="154" mass="16800">MALNNAFELEYPIYNNVLILLYFQARIKKIMRSDDDVGKVAQVTPLLISKALECFLSSMVEATLVETKARNAKKMTSAHVKRTIVSQEKFDFLKDLVENIADPIDEPTDTGAEPVRGKGRGRGRGQGKRGGASAGSAASAVVHEGSNQEVQHVQ</sequence>
<feature type="compositionally biased region" description="Basic residues" evidence="3">
    <location>
        <begin position="117"/>
        <end position="127"/>
    </location>
</feature>
<dbReference type="InterPro" id="IPR003958">
    <property type="entry name" value="CBFA_NFYB_domain"/>
</dbReference>
<keyword evidence="2" id="KW-0539">Nucleus</keyword>
<evidence type="ECO:0000259" key="4">
    <source>
        <dbReference type="Pfam" id="PF00808"/>
    </source>
</evidence>
<dbReference type="InterPro" id="IPR009072">
    <property type="entry name" value="Histone-fold"/>
</dbReference>
<evidence type="ECO:0000256" key="1">
    <source>
        <dbReference type="ARBA" id="ARBA00004123"/>
    </source>
</evidence>
<dbReference type="eggNOG" id="KOG1659">
    <property type="taxonomic scope" value="Eukaryota"/>
</dbReference>
<dbReference type="CDD" id="cd22906">
    <property type="entry name" value="HFD_DRAP1"/>
    <property type="match status" value="1"/>
</dbReference>
<dbReference type="PANTHER" id="PTHR10252:SF5">
    <property type="entry name" value="DR1-ASSOCIATED COREPRESSOR"/>
    <property type="match status" value="1"/>
</dbReference>